<reference evidence="1 2" key="1">
    <citation type="submission" date="2020-08" db="EMBL/GenBank/DDBJ databases">
        <title>Genomic Encyclopedia of Type Strains, Phase IV (KMG-IV): sequencing the most valuable type-strain genomes for metagenomic binning, comparative biology and taxonomic classification.</title>
        <authorList>
            <person name="Goeker M."/>
        </authorList>
    </citation>
    <scope>NUCLEOTIDE SEQUENCE [LARGE SCALE GENOMIC DNA]</scope>
    <source>
        <strain evidence="1 2">DSM 19612</strain>
    </source>
</reference>
<sequence length="89" mass="10496">MEEIRHFLYDDKENAEIRFVSFMGDSKRYDLAIITTNKYYGKKVVLNLLGNRFAILGPDDLEDHHYLAHAYNLTEIEADELRDFLIEVV</sequence>
<dbReference type="RefSeq" id="WP_174496196.1">
    <property type="nucleotide sequence ID" value="NZ_CADDWK010000006.1"/>
</dbReference>
<comment type="caution">
    <text evidence="1">The sequence shown here is derived from an EMBL/GenBank/DDBJ whole genome shotgun (WGS) entry which is preliminary data.</text>
</comment>
<dbReference type="InterPro" id="IPR021415">
    <property type="entry name" value="SAV0927-like"/>
</dbReference>
<accession>A0A841Q4X5</accession>
<proteinExistence type="predicted"/>
<keyword evidence="2" id="KW-1185">Reference proteome</keyword>
<dbReference type="EMBL" id="JACHGH010000005">
    <property type="protein sequence ID" value="MBB6453444.1"/>
    <property type="molecule type" value="Genomic_DNA"/>
</dbReference>
<dbReference type="Pfam" id="PF11256">
    <property type="entry name" value="SAV0927-like"/>
    <property type="match status" value="1"/>
</dbReference>
<name>A0A841Q4X5_9BACI</name>
<protein>
    <recommendedName>
        <fullName evidence="3">DUF3055 domain-containing protein</fullName>
    </recommendedName>
</protein>
<gene>
    <name evidence="1" type="ORF">HNQ94_001893</name>
</gene>
<evidence type="ECO:0008006" key="3">
    <source>
        <dbReference type="Google" id="ProtNLM"/>
    </source>
</evidence>
<organism evidence="1 2">
    <name type="scientific">Salirhabdus euzebyi</name>
    <dbReference type="NCBI Taxonomy" id="394506"/>
    <lineage>
        <taxon>Bacteria</taxon>
        <taxon>Bacillati</taxon>
        <taxon>Bacillota</taxon>
        <taxon>Bacilli</taxon>
        <taxon>Bacillales</taxon>
        <taxon>Bacillaceae</taxon>
        <taxon>Salirhabdus</taxon>
    </lineage>
</organism>
<evidence type="ECO:0000313" key="2">
    <source>
        <dbReference type="Proteomes" id="UP000581688"/>
    </source>
</evidence>
<dbReference type="Proteomes" id="UP000581688">
    <property type="component" value="Unassembled WGS sequence"/>
</dbReference>
<dbReference type="AlphaFoldDB" id="A0A841Q4X5"/>
<evidence type="ECO:0000313" key="1">
    <source>
        <dbReference type="EMBL" id="MBB6453444.1"/>
    </source>
</evidence>